<organism evidence="1 2">
    <name type="scientific">Solirubrum puertoriconensis</name>
    <dbReference type="NCBI Taxonomy" id="1751427"/>
    <lineage>
        <taxon>Bacteria</taxon>
        <taxon>Pseudomonadati</taxon>
        <taxon>Bacteroidota</taxon>
        <taxon>Cytophagia</taxon>
        <taxon>Cytophagales</taxon>
    </lineage>
</organism>
<name>A0A9X0HIQ2_SOLP1</name>
<dbReference type="RefSeq" id="WP_059072274.1">
    <property type="nucleotide sequence ID" value="NZ_LNAL01000008.1"/>
</dbReference>
<reference evidence="1 2" key="1">
    <citation type="submission" date="2015-11" db="EMBL/GenBank/DDBJ databases">
        <title>Solirubrum puertoriconensis gen. nov. an environmental bacteria isolated in Puerto Rico.</title>
        <authorList>
            <person name="Cuebas-Irizarry M.F."/>
            <person name="Montalvo-Rodriguez R."/>
        </authorList>
    </citation>
    <scope>NUCLEOTIDE SEQUENCE [LARGE SCALE GENOMIC DNA]</scope>
    <source>
        <strain evidence="1 2">MC1A</strain>
    </source>
</reference>
<dbReference type="OrthoDB" id="883353at2"/>
<dbReference type="EMBL" id="LNAL01000008">
    <property type="protein sequence ID" value="KUG06579.1"/>
    <property type="molecule type" value="Genomic_DNA"/>
</dbReference>
<proteinExistence type="predicted"/>
<evidence type="ECO:0000313" key="2">
    <source>
        <dbReference type="Proteomes" id="UP000054223"/>
    </source>
</evidence>
<dbReference type="PROSITE" id="PS51257">
    <property type="entry name" value="PROKAR_LIPOPROTEIN"/>
    <property type="match status" value="1"/>
</dbReference>
<dbReference type="AlphaFoldDB" id="A0A9X0HIQ2"/>
<sequence>MIYRYLALACLSALLLGCSGRKPQGNAWWNGTNKVEEKPAQPKWLKWAECRLLVPDTTIHHFLRELLEQGEDGKVFMVGWPLGKVLIDKRSLFLPLWPGRPRPWNNPELGDSAFIALVSHDHLLTAADTVFMHQQMATSSGFRLDAKLLPGYLVIPEDTLTETTRRLRAVGQRPDILDEVNKRYGVYGYSSISMPLFSRDYSTAIVDVWHSCGGLCGRGETFVVRKKNGKWKVMKVITGFVA</sequence>
<comment type="caution">
    <text evidence="1">The sequence shown here is derived from an EMBL/GenBank/DDBJ whole genome shotgun (WGS) entry which is preliminary data.</text>
</comment>
<protein>
    <submittedName>
        <fullName evidence="1">Uncharacterized protein</fullName>
    </submittedName>
</protein>
<gene>
    <name evidence="1" type="ORF">ASU33_04335</name>
</gene>
<accession>A0A9X0HIQ2</accession>
<dbReference type="Proteomes" id="UP000054223">
    <property type="component" value="Unassembled WGS sequence"/>
</dbReference>
<evidence type="ECO:0000313" key="1">
    <source>
        <dbReference type="EMBL" id="KUG06579.1"/>
    </source>
</evidence>
<keyword evidence="2" id="KW-1185">Reference proteome</keyword>